<gene>
    <name evidence="1" type="ORF">SI7747_11014495</name>
    <name evidence="2" type="ORF">SI8410_11015609</name>
</gene>
<proteinExistence type="predicted"/>
<dbReference type="AlphaFoldDB" id="A0A7I8L4K7"/>
<keyword evidence="3" id="KW-1185">Reference proteome</keyword>
<dbReference type="Proteomes" id="UP000663760">
    <property type="component" value="Chromosome 11"/>
</dbReference>
<dbReference type="EMBL" id="LR743598">
    <property type="protein sequence ID" value="CAA2628854.1"/>
    <property type="molecule type" value="Genomic_DNA"/>
</dbReference>
<sequence length="52" mass="6081">MPTYLGVDDFNHSHFPSLLPPMCQVRGHLQALMRVRDMNQNKSEEALLQWLD</sequence>
<evidence type="ECO:0000313" key="3">
    <source>
        <dbReference type="Proteomes" id="UP000663760"/>
    </source>
</evidence>
<protein>
    <submittedName>
        <fullName evidence="2">Uncharacterized protein</fullName>
    </submittedName>
</protein>
<dbReference type="EMBL" id="LR746274">
    <property type="protein sequence ID" value="CAA7404931.1"/>
    <property type="molecule type" value="Genomic_DNA"/>
</dbReference>
<evidence type="ECO:0000313" key="1">
    <source>
        <dbReference type="EMBL" id="CAA2628854.1"/>
    </source>
</evidence>
<reference evidence="2" key="1">
    <citation type="submission" date="2020-02" db="EMBL/GenBank/DDBJ databases">
        <authorList>
            <person name="Scholz U."/>
            <person name="Mascher M."/>
            <person name="Fiebig A."/>
        </authorList>
    </citation>
    <scope>NUCLEOTIDE SEQUENCE</scope>
</reference>
<organism evidence="2 3">
    <name type="scientific">Spirodela intermedia</name>
    <name type="common">Intermediate duckweed</name>
    <dbReference type="NCBI Taxonomy" id="51605"/>
    <lineage>
        <taxon>Eukaryota</taxon>
        <taxon>Viridiplantae</taxon>
        <taxon>Streptophyta</taxon>
        <taxon>Embryophyta</taxon>
        <taxon>Tracheophyta</taxon>
        <taxon>Spermatophyta</taxon>
        <taxon>Magnoliopsida</taxon>
        <taxon>Liliopsida</taxon>
        <taxon>Araceae</taxon>
        <taxon>Lemnoideae</taxon>
        <taxon>Spirodela</taxon>
    </lineage>
</organism>
<evidence type="ECO:0000313" key="2">
    <source>
        <dbReference type="EMBL" id="CAA7404931.1"/>
    </source>
</evidence>
<name>A0A7I8L4K7_SPIIN</name>
<accession>A0A7I8L4K7</accession>